<organism evidence="1">
    <name type="scientific">Oryza sativa subsp. japonica</name>
    <name type="common">Rice</name>
    <dbReference type="NCBI Taxonomy" id="39947"/>
    <lineage>
        <taxon>Eukaryota</taxon>
        <taxon>Viridiplantae</taxon>
        <taxon>Streptophyta</taxon>
        <taxon>Embryophyta</taxon>
        <taxon>Tracheophyta</taxon>
        <taxon>Spermatophyta</taxon>
        <taxon>Magnoliopsida</taxon>
        <taxon>Liliopsida</taxon>
        <taxon>Poales</taxon>
        <taxon>Poaceae</taxon>
        <taxon>BOP clade</taxon>
        <taxon>Oryzoideae</taxon>
        <taxon>Oryzeae</taxon>
        <taxon>Oryzinae</taxon>
        <taxon>Oryza</taxon>
        <taxon>Oryza sativa</taxon>
    </lineage>
</organism>
<dbReference type="EMBL" id="DP000010">
    <property type="protein sequence ID" value="ABA93862.1"/>
    <property type="molecule type" value="Genomic_DNA"/>
</dbReference>
<gene>
    <name evidence="1" type="ordered locus">LOC_Os11g31320</name>
</gene>
<proteinExistence type="predicted"/>
<dbReference type="AlphaFoldDB" id="Q2R3N6"/>
<reference evidence="1" key="2">
    <citation type="submission" date="2005-04" db="EMBL/GenBank/DDBJ databases">
        <authorList>
            <person name="Buell C.R."/>
            <person name="Wing R.A."/>
            <person name="McCombie W.A."/>
            <person name="Ouyang S."/>
        </authorList>
    </citation>
    <scope>NUCLEOTIDE SEQUENCE</scope>
</reference>
<reference evidence="1" key="1">
    <citation type="journal article" date="2005" name="BMC Biol.">
        <title>The sequence of rice chromosomes 11 and 12, rich in disease resistance genes and recent gene duplications.</title>
        <authorList>
            <consortium name="The rice chromosomes 11 and 12 sequencing consortia"/>
        </authorList>
    </citation>
    <scope>NUCLEOTIDE SEQUENCE [LARGE SCALE GENOMIC DNA]</scope>
</reference>
<protein>
    <submittedName>
        <fullName evidence="1">Retrotransposon protein, putative, unclassified</fullName>
    </submittedName>
</protein>
<name>Q2R3N6_ORYSJ</name>
<dbReference type="PANTHER" id="PTHR31635:SF196">
    <property type="entry name" value="REVERSE TRANSCRIPTASE DOMAIN-CONTAINING PROTEIN-RELATED"/>
    <property type="match status" value="1"/>
</dbReference>
<sequence length="274" mass="32040">MRILTSQEHELKNSVKQALAKLLREEEFKWYQRAKTKKIMEGDNNTKYYHMIANGKHRKTKIFQLDLEEGVIKGDEELRKYITKFYKNLFGAPERNNFSMFEDQKDDIPQVTVTENEMLTREFSEEVKIAIFQMEHNKAPGPDGFPGKFYQVFWDVIKDDLTAVFRDFHGGNLSLESLNFGIITLLPKNKEARKIQQYIPICLLNVSFKVFTKVMTNRVSLVAQNVIKPSQTAFLKGRNIMEGAIILLETLHEMHRKKLDGVILKLVSKRHMIR</sequence>
<reference evidence="1" key="3">
    <citation type="submission" date="2006-01" db="EMBL/GenBank/DDBJ databases">
        <authorList>
            <person name="Buell R."/>
        </authorList>
    </citation>
    <scope>NUCLEOTIDE SEQUENCE</scope>
</reference>
<evidence type="ECO:0000313" key="1">
    <source>
        <dbReference type="EMBL" id="ABA93862.1"/>
    </source>
</evidence>
<dbReference type="PANTHER" id="PTHR31635">
    <property type="entry name" value="REVERSE TRANSCRIPTASE DOMAIN-CONTAINING PROTEIN-RELATED"/>
    <property type="match status" value="1"/>
</dbReference>
<accession>Q2R3N6</accession>